<evidence type="ECO:0000313" key="1">
    <source>
        <dbReference type="EMBL" id="KAF6171541.1"/>
    </source>
</evidence>
<comment type="caution">
    <text evidence="1">The sequence shown here is derived from an EMBL/GenBank/DDBJ whole genome shotgun (WGS) entry which is preliminary data.</text>
</comment>
<evidence type="ECO:0000313" key="2">
    <source>
        <dbReference type="Proteomes" id="UP000541444"/>
    </source>
</evidence>
<reference evidence="1 2" key="1">
    <citation type="journal article" date="2020" name="IScience">
        <title>Genome Sequencing of the Endangered Kingdonia uniflora (Circaeasteraceae, Ranunculales) Reveals Potential Mechanisms of Evolutionary Specialization.</title>
        <authorList>
            <person name="Sun Y."/>
            <person name="Deng T."/>
            <person name="Zhang A."/>
            <person name="Moore M.J."/>
            <person name="Landis J.B."/>
            <person name="Lin N."/>
            <person name="Zhang H."/>
            <person name="Zhang X."/>
            <person name="Huang J."/>
            <person name="Zhang X."/>
            <person name="Sun H."/>
            <person name="Wang H."/>
        </authorList>
    </citation>
    <scope>NUCLEOTIDE SEQUENCE [LARGE SCALE GENOMIC DNA]</scope>
    <source>
        <strain evidence="1">TB1705</strain>
        <tissue evidence="1">Leaf</tissue>
    </source>
</reference>
<dbReference type="Proteomes" id="UP000541444">
    <property type="component" value="Unassembled WGS sequence"/>
</dbReference>
<sequence length="96" mass="10833">MDLWESEFLFLKTDQTRAGEKITLTGSYAEATKQQMGSSCSIDQLPIPGRRGDFPSIKIPIQAHKRGLDRNKYNLVGRLDLTKIKITEVRQIAIAL</sequence>
<keyword evidence="2" id="KW-1185">Reference proteome</keyword>
<dbReference type="EMBL" id="JACGCM010000479">
    <property type="protein sequence ID" value="KAF6171541.1"/>
    <property type="molecule type" value="Genomic_DNA"/>
</dbReference>
<organism evidence="1 2">
    <name type="scientific">Kingdonia uniflora</name>
    <dbReference type="NCBI Taxonomy" id="39325"/>
    <lineage>
        <taxon>Eukaryota</taxon>
        <taxon>Viridiplantae</taxon>
        <taxon>Streptophyta</taxon>
        <taxon>Embryophyta</taxon>
        <taxon>Tracheophyta</taxon>
        <taxon>Spermatophyta</taxon>
        <taxon>Magnoliopsida</taxon>
        <taxon>Ranunculales</taxon>
        <taxon>Circaeasteraceae</taxon>
        <taxon>Kingdonia</taxon>
    </lineage>
</organism>
<accession>A0A7J7NWF1</accession>
<dbReference type="AlphaFoldDB" id="A0A7J7NWF1"/>
<protein>
    <submittedName>
        <fullName evidence="1">Uncharacterized protein</fullName>
    </submittedName>
</protein>
<gene>
    <name evidence="1" type="ORF">GIB67_018065</name>
</gene>
<proteinExistence type="predicted"/>
<dbReference type="OrthoDB" id="1980521at2759"/>
<name>A0A7J7NWF1_9MAGN</name>